<protein>
    <recommendedName>
        <fullName evidence="4">DUF2282 domain-containing protein</fullName>
    </recommendedName>
</protein>
<dbReference type="EMBL" id="PUIV01000032">
    <property type="protein sequence ID" value="PWB92935.1"/>
    <property type="molecule type" value="Genomic_DNA"/>
</dbReference>
<feature type="signal peptide" evidence="1">
    <location>
        <begin position="1"/>
        <end position="20"/>
    </location>
</feature>
<name>A0A2U1SMW1_METSR</name>
<evidence type="ECO:0000313" key="2">
    <source>
        <dbReference type="EMBL" id="PWB92935.1"/>
    </source>
</evidence>
<dbReference type="Proteomes" id="UP000245137">
    <property type="component" value="Unassembled WGS sequence"/>
</dbReference>
<dbReference type="AlphaFoldDB" id="A0A2U1SMW1"/>
<sequence>MSYTLIVATFVVTTSQAAGAVATNAIPGYATEEKCVEAARKLQPRASFGIAAEGRENGSPLNTRMTGYSGLCVPAP</sequence>
<comment type="caution">
    <text evidence="2">The sequence shown here is derived from an EMBL/GenBank/DDBJ whole genome shotgun (WGS) entry which is preliminary data.</text>
</comment>
<evidence type="ECO:0000313" key="3">
    <source>
        <dbReference type="Proteomes" id="UP000245137"/>
    </source>
</evidence>
<evidence type="ECO:0008006" key="4">
    <source>
        <dbReference type="Google" id="ProtNLM"/>
    </source>
</evidence>
<proteinExistence type="predicted"/>
<reference evidence="2 3" key="1">
    <citation type="journal article" date="2018" name="Appl. Microbiol. Biotechnol.">
        <title>Co-cultivation of the strictly anaerobic methanogen Methanosarcina barkeri with aerobic methanotrophs in an oxygen-limited membrane bioreactor.</title>
        <authorList>
            <person name="In 't Zandt M.H."/>
            <person name="van den Bosch T.J.M."/>
            <person name="Rijkers R."/>
            <person name="van Kessel M.A.H.J."/>
            <person name="Jetten M.S.M."/>
            <person name="Welte C.U."/>
        </authorList>
    </citation>
    <scope>NUCLEOTIDE SEQUENCE [LARGE SCALE GENOMIC DNA]</scope>
    <source>
        <strain evidence="2 3">DSM 17706</strain>
    </source>
</reference>
<evidence type="ECO:0000256" key="1">
    <source>
        <dbReference type="SAM" id="SignalP"/>
    </source>
</evidence>
<dbReference type="OrthoDB" id="8452475at2"/>
<feature type="chain" id="PRO_5015693307" description="DUF2282 domain-containing protein" evidence="1">
    <location>
        <begin position="21"/>
        <end position="76"/>
    </location>
</feature>
<gene>
    <name evidence="2" type="ORF">C5689_15610</name>
</gene>
<keyword evidence="3" id="KW-1185">Reference proteome</keyword>
<keyword evidence="1" id="KW-0732">Signal</keyword>
<dbReference type="RefSeq" id="WP_108918184.1">
    <property type="nucleotide sequence ID" value="NZ_BGJY01000024.1"/>
</dbReference>
<organism evidence="2 3">
    <name type="scientific">Methylosinus sporium</name>
    <dbReference type="NCBI Taxonomy" id="428"/>
    <lineage>
        <taxon>Bacteria</taxon>
        <taxon>Pseudomonadati</taxon>
        <taxon>Pseudomonadota</taxon>
        <taxon>Alphaproteobacteria</taxon>
        <taxon>Hyphomicrobiales</taxon>
        <taxon>Methylocystaceae</taxon>
        <taxon>Methylosinus</taxon>
    </lineage>
</organism>
<accession>A0A2U1SMW1</accession>